<reference evidence="1 2" key="1">
    <citation type="submission" date="2017-11" db="EMBL/GenBank/DDBJ databases">
        <title>De-novo sequencing of pomegranate (Punica granatum L.) genome.</title>
        <authorList>
            <person name="Akparov Z."/>
            <person name="Amiraslanov A."/>
            <person name="Hajiyeva S."/>
            <person name="Abbasov M."/>
            <person name="Kaur K."/>
            <person name="Hamwieh A."/>
            <person name="Solovyev V."/>
            <person name="Salamov A."/>
            <person name="Braich B."/>
            <person name="Kosarev P."/>
            <person name="Mahmoud A."/>
            <person name="Hajiyev E."/>
            <person name="Babayeva S."/>
            <person name="Izzatullayeva V."/>
            <person name="Mammadov A."/>
            <person name="Mammadov A."/>
            <person name="Sharifova S."/>
            <person name="Ojaghi J."/>
            <person name="Eynullazada K."/>
            <person name="Bayramov B."/>
            <person name="Abdulazimova A."/>
            <person name="Shahmuradov I."/>
        </authorList>
    </citation>
    <scope>NUCLEOTIDE SEQUENCE [LARGE SCALE GENOMIC DNA]</scope>
    <source>
        <strain evidence="2">cv. AG2017</strain>
        <tissue evidence="1">Leaf</tissue>
    </source>
</reference>
<keyword evidence="2" id="KW-1185">Reference proteome</keyword>
<name>A0A2I0HRM8_PUNGR</name>
<accession>A0A2I0HRM8</accession>
<evidence type="ECO:0000313" key="1">
    <source>
        <dbReference type="EMBL" id="PKI34233.1"/>
    </source>
</evidence>
<feature type="non-terminal residue" evidence="1">
    <location>
        <position position="1"/>
    </location>
</feature>
<comment type="caution">
    <text evidence="1">The sequence shown here is derived from an EMBL/GenBank/DDBJ whole genome shotgun (WGS) entry which is preliminary data.</text>
</comment>
<evidence type="ECO:0000313" key="2">
    <source>
        <dbReference type="Proteomes" id="UP000233551"/>
    </source>
</evidence>
<gene>
    <name evidence="1" type="ORF">CRG98_045376</name>
</gene>
<proteinExistence type="predicted"/>
<organism evidence="1 2">
    <name type="scientific">Punica granatum</name>
    <name type="common">Pomegranate</name>
    <dbReference type="NCBI Taxonomy" id="22663"/>
    <lineage>
        <taxon>Eukaryota</taxon>
        <taxon>Viridiplantae</taxon>
        <taxon>Streptophyta</taxon>
        <taxon>Embryophyta</taxon>
        <taxon>Tracheophyta</taxon>
        <taxon>Spermatophyta</taxon>
        <taxon>Magnoliopsida</taxon>
        <taxon>eudicotyledons</taxon>
        <taxon>Gunneridae</taxon>
        <taxon>Pentapetalae</taxon>
        <taxon>rosids</taxon>
        <taxon>malvids</taxon>
        <taxon>Myrtales</taxon>
        <taxon>Lythraceae</taxon>
        <taxon>Punica</taxon>
    </lineage>
</organism>
<sequence length="150" mass="16682">DFASPDYESGYCCSDSATTLRLSGLRVPGLFVRLLLSGLRVHFSAFRTSRPRTDFASPDCASGYCFPDSASTLVLSGLRVPGLCVRLLLSGLRVHFSAFRTSRPRTLRHVTSFQTLRPLYCFRTLRPVTAFRTPHPLNCFKELASPDFAS</sequence>
<protein>
    <submittedName>
        <fullName evidence="1">Uncharacterized protein</fullName>
    </submittedName>
</protein>
<feature type="non-terminal residue" evidence="1">
    <location>
        <position position="150"/>
    </location>
</feature>
<dbReference type="AlphaFoldDB" id="A0A2I0HRM8"/>
<dbReference type="Proteomes" id="UP000233551">
    <property type="component" value="Unassembled WGS sequence"/>
</dbReference>
<dbReference type="EMBL" id="PGOL01006031">
    <property type="protein sequence ID" value="PKI34233.1"/>
    <property type="molecule type" value="Genomic_DNA"/>
</dbReference>